<dbReference type="PROSITE" id="PS52004">
    <property type="entry name" value="KS3_2"/>
    <property type="match status" value="1"/>
</dbReference>
<dbReference type="InterPro" id="IPR013968">
    <property type="entry name" value="PKS_KR"/>
</dbReference>
<keyword evidence="11" id="KW-1185">Reference proteome</keyword>
<comment type="caution">
    <text evidence="10">The sequence shown here is derived from an EMBL/GenBank/DDBJ whole genome shotgun (WGS) entry which is preliminary data.</text>
</comment>
<dbReference type="Gene3D" id="3.40.50.720">
    <property type="entry name" value="NAD(P)-binding Rossmann-like Domain"/>
    <property type="match status" value="2"/>
</dbReference>
<dbReference type="InterPro" id="IPR020841">
    <property type="entry name" value="PKS_Beta-ketoAc_synthase_dom"/>
</dbReference>
<dbReference type="SUPFAM" id="SSF53335">
    <property type="entry name" value="S-adenosyl-L-methionine-dependent methyltransferases"/>
    <property type="match status" value="1"/>
</dbReference>
<evidence type="ECO:0000259" key="9">
    <source>
        <dbReference type="PROSITE" id="PS52019"/>
    </source>
</evidence>
<evidence type="ECO:0000313" key="10">
    <source>
        <dbReference type="EMBL" id="GJJ14254.1"/>
    </source>
</evidence>
<dbReference type="Gene3D" id="3.40.50.150">
    <property type="entry name" value="Vaccinia Virus protein VP39"/>
    <property type="match status" value="1"/>
</dbReference>
<dbReference type="SMART" id="SM00827">
    <property type="entry name" value="PKS_AT"/>
    <property type="match status" value="1"/>
</dbReference>
<dbReference type="InterPro" id="IPR014031">
    <property type="entry name" value="Ketoacyl_synth_C"/>
</dbReference>
<dbReference type="PROSITE" id="PS50075">
    <property type="entry name" value="CARRIER"/>
    <property type="match status" value="1"/>
</dbReference>
<dbReference type="InterPro" id="IPR049552">
    <property type="entry name" value="PKS_DH_N"/>
</dbReference>
<dbReference type="SMART" id="SM00825">
    <property type="entry name" value="PKS_KS"/>
    <property type="match status" value="1"/>
</dbReference>
<dbReference type="Pfam" id="PF02801">
    <property type="entry name" value="Ketoacyl-synt_C"/>
    <property type="match status" value="1"/>
</dbReference>
<dbReference type="Pfam" id="PF13489">
    <property type="entry name" value="Methyltransf_23"/>
    <property type="match status" value="1"/>
</dbReference>
<dbReference type="InterPro" id="IPR016036">
    <property type="entry name" value="Malonyl_transacylase_ACP-bd"/>
</dbReference>
<dbReference type="InterPro" id="IPR042104">
    <property type="entry name" value="PKS_dehydratase_sf"/>
</dbReference>
<dbReference type="Pfam" id="PF08659">
    <property type="entry name" value="KR"/>
    <property type="match status" value="1"/>
</dbReference>
<dbReference type="Gene3D" id="3.40.47.10">
    <property type="match status" value="1"/>
</dbReference>
<keyword evidence="6" id="KW-1133">Transmembrane helix</keyword>
<evidence type="ECO:0000313" key="11">
    <source>
        <dbReference type="Proteomes" id="UP001050691"/>
    </source>
</evidence>
<dbReference type="PANTHER" id="PTHR43775:SF37">
    <property type="entry name" value="SI:DKEY-61P9.11"/>
    <property type="match status" value="1"/>
</dbReference>
<dbReference type="Gene3D" id="1.10.1200.10">
    <property type="entry name" value="ACP-like"/>
    <property type="match status" value="1"/>
</dbReference>
<feature type="active site" description="Proton donor; for dehydratase activity" evidence="5">
    <location>
        <position position="923"/>
    </location>
</feature>
<keyword evidence="4" id="KW-0511">Multifunctional enzyme</keyword>
<dbReference type="EMBL" id="BPWL01000009">
    <property type="protein sequence ID" value="GJJ14254.1"/>
    <property type="molecule type" value="Genomic_DNA"/>
</dbReference>
<dbReference type="InterPro" id="IPR014030">
    <property type="entry name" value="Ketoacyl_synth_N"/>
</dbReference>
<feature type="transmembrane region" description="Helical" evidence="6">
    <location>
        <begin position="1575"/>
        <end position="1594"/>
    </location>
</feature>
<evidence type="ECO:0000259" key="7">
    <source>
        <dbReference type="PROSITE" id="PS50075"/>
    </source>
</evidence>
<name>A0AAV5AMA6_9AGAM</name>
<feature type="domain" description="PKS/mFAS DH" evidence="9">
    <location>
        <begin position="728"/>
        <end position="1012"/>
    </location>
</feature>
<keyword evidence="2" id="KW-0597">Phosphoprotein</keyword>
<keyword evidence="3" id="KW-0808">Transferase</keyword>
<keyword evidence="6" id="KW-0472">Membrane</keyword>
<dbReference type="InterPro" id="IPR029063">
    <property type="entry name" value="SAM-dependent_MTases_sf"/>
</dbReference>
<proteinExistence type="predicted"/>
<dbReference type="CDD" id="cd00833">
    <property type="entry name" value="PKS"/>
    <property type="match status" value="1"/>
</dbReference>
<dbReference type="InterPro" id="IPR057326">
    <property type="entry name" value="KR_dom"/>
</dbReference>
<dbReference type="InterPro" id="IPR049551">
    <property type="entry name" value="PKS_DH_C"/>
</dbReference>
<feature type="region of interest" description="C-terminal hotdog fold" evidence="5">
    <location>
        <begin position="864"/>
        <end position="1012"/>
    </location>
</feature>
<dbReference type="PANTHER" id="PTHR43775">
    <property type="entry name" value="FATTY ACID SYNTHASE"/>
    <property type="match status" value="1"/>
</dbReference>
<dbReference type="PROSITE" id="PS52019">
    <property type="entry name" value="PKS_MFAS_DH"/>
    <property type="match status" value="1"/>
</dbReference>
<dbReference type="InterPro" id="IPR006162">
    <property type="entry name" value="Ppantetheine_attach_site"/>
</dbReference>
<dbReference type="Pfam" id="PF07993">
    <property type="entry name" value="NAD_binding_4"/>
    <property type="match status" value="1"/>
</dbReference>
<feature type="domain" description="Carrier" evidence="7">
    <location>
        <begin position="2006"/>
        <end position="2084"/>
    </location>
</feature>
<dbReference type="InterPro" id="IPR049900">
    <property type="entry name" value="PKS_mFAS_DH"/>
</dbReference>
<dbReference type="SUPFAM" id="SSF53901">
    <property type="entry name" value="Thiolase-like"/>
    <property type="match status" value="1"/>
</dbReference>
<evidence type="ECO:0000256" key="1">
    <source>
        <dbReference type="ARBA" id="ARBA00022450"/>
    </source>
</evidence>
<dbReference type="Gene3D" id="3.40.366.10">
    <property type="entry name" value="Malonyl-Coenzyme A Acyl Carrier Protein, domain 2"/>
    <property type="match status" value="1"/>
</dbReference>
<dbReference type="SUPFAM" id="SSF51735">
    <property type="entry name" value="NAD(P)-binding Rossmann-fold domains"/>
    <property type="match status" value="2"/>
</dbReference>
<organism evidence="10 11">
    <name type="scientific">Clathrus columnatus</name>
    <dbReference type="NCBI Taxonomy" id="1419009"/>
    <lineage>
        <taxon>Eukaryota</taxon>
        <taxon>Fungi</taxon>
        <taxon>Dikarya</taxon>
        <taxon>Basidiomycota</taxon>
        <taxon>Agaricomycotina</taxon>
        <taxon>Agaricomycetes</taxon>
        <taxon>Phallomycetidae</taxon>
        <taxon>Phallales</taxon>
        <taxon>Clathraceae</taxon>
        <taxon>Clathrus</taxon>
    </lineage>
</organism>
<dbReference type="Pfam" id="PF16197">
    <property type="entry name" value="KAsynt_C_assoc"/>
    <property type="match status" value="1"/>
</dbReference>
<feature type="domain" description="Ketosynthase family 3 (KS3)" evidence="8">
    <location>
        <begin position="1"/>
        <end position="255"/>
    </location>
</feature>
<dbReference type="GO" id="GO:0006633">
    <property type="term" value="P:fatty acid biosynthetic process"/>
    <property type="evidence" value="ECO:0007669"/>
    <property type="project" value="TreeGrafter"/>
</dbReference>
<dbReference type="InterPro" id="IPR032821">
    <property type="entry name" value="PKS_assoc"/>
</dbReference>
<dbReference type="InterPro" id="IPR036291">
    <property type="entry name" value="NAD(P)-bd_dom_sf"/>
</dbReference>
<accession>A0AAV5AMA6</accession>
<evidence type="ECO:0000256" key="5">
    <source>
        <dbReference type="PROSITE-ProRule" id="PRU01363"/>
    </source>
</evidence>
<dbReference type="SUPFAM" id="SSF55048">
    <property type="entry name" value="Probable ACP-binding domain of malonyl-CoA ACP transacylase"/>
    <property type="match status" value="1"/>
</dbReference>
<dbReference type="Pfam" id="PF14765">
    <property type="entry name" value="PS-DH"/>
    <property type="match status" value="1"/>
</dbReference>
<dbReference type="InterPro" id="IPR001227">
    <property type="entry name" value="Ac_transferase_dom_sf"/>
</dbReference>
<dbReference type="SUPFAM" id="SSF47336">
    <property type="entry name" value="ACP-like"/>
    <property type="match status" value="1"/>
</dbReference>
<sequence>MIANRISYHLDLLGPSVPVDTACSSSLTATHLAVQAIRNGDCESAVVAGIQLNHRLVDWMQYSQGGILSADGKCKPFDEDADGFSRGEAGVAIVLKRLDKAIQDRDHIYATILGTGINSTGAAAPVNAPVATAQRDAMLRAWSQTGRNPQDVDFIEVHATGTAAGDPTEANWVGETFYRSDELLIGSVKGNIGTGIIPPNVNLLNPNPRIRWEDYMLNVPTTPVPLRCRSQTGKSLIALCGSGIGGANGHVVLESPPEFSRPFNESPSNRRSPYTLFMAGGLSPRSATVITQDIQNLIVEYPDHDSLDFLSMTYGRRSRQLTWRSFAVHSSESNPPTELLKFSPPNLSPREKPPVIFVFAGQGPQHFEMGRQLFDFYPAFRRSILEMDQMYTQITGSSLIATTGLFQKNIITNDQYPIKLGDIWPIDITLPAIAMLQCALTDLLAHIGIVPDVLIGHSAGETAVLYASGAGSKFTTLSLAVARGKAMALLETKGGTMAALSCGVDEARQLLKEALTEEDITHVDIGCHNSQDAVTLSGLSSSIDKVMDVAEKRGILARKLRTHIPVHSKMMEYCREEFTRGVDKVWEARDIQITTPRIPVYSTTTGDLFEKAFDPSYFWDGTRGPVLFTEAMTSLLKRYPSAISLEVSPHPVLSSYLSSLGVTTTVSCLKRAKKSESEAYQFLTAVGQLVTSGVNSVDFSALTSSHPQYQPEIRLPSYPFNPKSISYHAEAPSYYRQSEPRHGALNFPGLRINSQTHPVLAQHVIKGEPIMPAAGFIEMALEYGANTLWDITFNSMLSLSHESPIPVDIKLDGPRWSIRTSTASGYRKHDSERFDRIHAEGFLSVETAGEKGAQVNLQNIKRRCKQVDLTDFYDGLKYFADYGPSFQRVIDAHEGDNEVLILIRGDDDLLPTDGYVFHPAILDCCLHFMVHRAFTLNYDPNVYYLPSKVKRIVLYPDFYEHGIPDVLYTHLVFKEWTPNTIVGDFLITTIDGTTLCSLTGVEVERHESAPTKVEQRYDLIMQPCSLVDRTQTEEDNVIRQNMPSRDLRPLYRYMDAVACKVSKETLEKKLSVGSTPDRQRYLNCLQSMIGRYNLEMPTDKEFVQFQNAWPDVMEVTNRVASVQEKILQSSKAAVAELFRDDILTRFYENYSWASEACALRVSSLIDLLAQEGKRIIRILEVGAGTGALSRQLSKVFANHPSLTIEYFVTDVSKELLPSVSHPNCRFSSLNISEDPSSQGFTPGSFDIVTAFHVIHAVPDLALALNSLNQLLVPGGSLIFGDLRGDSWSTYEPGTFWFDYVFGSFSEWFSFQDGRTHCTMSITDWEKGLEHAGFHNFSSETYDHDPLLFTLEAQKHVSTAIVHDHTQEPISFHYQRGKEEDLRQLLLANDGSEFSLWLYAESGLNGDAGVGLCRSLNKEYPLCKTYIAIFDGPEWTTETMSVFVRTITMGDDFVFYVDRDGRVTVPRLITSPTPTKRSHFDVNGSWKLDQGGFKMTSLQRLEPDTVIVKASAFSTPLNGMRAFVGHCKSVGEQSAFAEGNLVLGVLHSSDILNTFTIKDTFIIKLNPKLQSLLPNIVGNILPLLVAYIGCGSSFLNRKMVKSSRRILLTHDEINTNSTLRWYFDNLGYHVTEWNPKSFPLANLHDSAIEADAILSGTTQDNLKKMLKMSRSSRKTRRFFWNDPEEGLYAIARDDPTIVSESLWEILSHVNGKWNNAPQMEIIKMENLAVPPQGDLVSSDSTLFNSSKAYILIGGIGGVGIRVALWMYQKGARHLILTSRSGTESLRRVQDRLALRIIDYLRTLPDLKLQLVASDATSRMETTSLLESITAPLGGCMLLSVTLSDRTFALQTREDYEKPFISKIGALETWDNCLKGGIPSLDFFIGFSSVVGLLGNGGQTNYSSANTALDGALRKWSNSFTLILPAVIDGGGLASETRERDGRLSHLTPWGLSSQQICECLEDGLNKLADGPFWQYIPDLDWNLIEKSTGPLSIFAHLINSKDREDRSVDSNGEKTVKEIIIDLLDLDESDFDLDVPFTAYGLDSLSAARLSFALKQHVTISQLQLLSDISYNDLQARIEAADEKKSDDVPMDNAILPEHDGKVEEMEQSVKKYSRIFPTHNGRLSVPGSDVVLVTGTTGGIGTAVLANLFSLESVSRIYAFNRPPPSNVTTSLYQRQALSLRERGYNEKILEGGKIVLVEGDQSRFDLGISKDLFEEIRNSITIIIHNAWPVNFTSSLASLDPAIRSTKVFADLALSSPLSQPPRLLFVSSIGLLNGRQGTGAAAEVPIKEGKLVIGTGYTESKWVGERILQIASEKTPLRPIIVRVGQICGGENGSWNTKEWFPSLVKSAAHMGCLPKTKGTISWLPLDTAAKALTELCHSDKLVVHLSHPKPIEWSVAAEFISKTLSLDLVPYNDWLARLEASASFEESDKANPALRLLQYFANLEIEANPTKEALGLPILDIQRAVECSPTLKNAQPLTVMDVAAWIRNWEKEGFLGSL</sequence>
<feature type="active site" description="Proton acceptor; for dehydratase activity" evidence="5">
    <location>
        <position position="763"/>
    </location>
</feature>
<dbReference type="SUPFAM" id="SSF52151">
    <property type="entry name" value="FabD/lysophospholipase-like"/>
    <property type="match status" value="1"/>
</dbReference>
<dbReference type="SMART" id="SM00822">
    <property type="entry name" value="PKS_KR"/>
    <property type="match status" value="1"/>
</dbReference>
<feature type="region of interest" description="N-terminal hotdog fold" evidence="5">
    <location>
        <begin position="728"/>
        <end position="850"/>
    </location>
</feature>
<dbReference type="Pfam" id="PF21089">
    <property type="entry name" value="PKS_DH_N"/>
    <property type="match status" value="1"/>
</dbReference>
<gene>
    <name evidence="10" type="ORF">Clacol_008518</name>
</gene>
<dbReference type="GO" id="GO:0044550">
    <property type="term" value="P:secondary metabolite biosynthetic process"/>
    <property type="evidence" value="ECO:0007669"/>
    <property type="project" value="UniProtKB-ARBA"/>
</dbReference>
<dbReference type="InterPro" id="IPR016035">
    <property type="entry name" value="Acyl_Trfase/lysoPLipase"/>
</dbReference>
<dbReference type="CDD" id="cd02440">
    <property type="entry name" value="AdoMet_MTases"/>
    <property type="match status" value="1"/>
</dbReference>
<dbReference type="InterPro" id="IPR020807">
    <property type="entry name" value="PKS_DH"/>
</dbReference>
<reference evidence="10" key="1">
    <citation type="submission" date="2021-10" db="EMBL/GenBank/DDBJ databases">
        <title>De novo Genome Assembly of Clathrus columnatus (Basidiomycota, Fungi) Using Illumina and Nanopore Sequence Data.</title>
        <authorList>
            <person name="Ogiso-Tanaka E."/>
            <person name="Itagaki H."/>
            <person name="Hosoya T."/>
            <person name="Hosaka K."/>
        </authorList>
    </citation>
    <scope>NUCLEOTIDE SEQUENCE</scope>
    <source>
        <strain evidence="10">MO-923</strain>
    </source>
</reference>
<dbReference type="Gene3D" id="3.30.70.3290">
    <property type="match status" value="1"/>
</dbReference>
<dbReference type="InterPro" id="IPR013120">
    <property type="entry name" value="FAR_NAD-bd"/>
</dbReference>
<dbReference type="SMART" id="SM00826">
    <property type="entry name" value="PKS_DH"/>
    <property type="match status" value="1"/>
</dbReference>
<keyword evidence="1" id="KW-0596">Phosphopantetheine</keyword>
<keyword evidence="6" id="KW-0812">Transmembrane</keyword>
<dbReference type="GO" id="GO:0004312">
    <property type="term" value="F:fatty acid synthase activity"/>
    <property type="evidence" value="ECO:0007669"/>
    <property type="project" value="TreeGrafter"/>
</dbReference>
<evidence type="ECO:0000256" key="3">
    <source>
        <dbReference type="ARBA" id="ARBA00022679"/>
    </source>
</evidence>
<dbReference type="InterPro" id="IPR009081">
    <property type="entry name" value="PP-bd_ACP"/>
</dbReference>
<evidence type="ECO:0000256" key="4">
    <source>
        <dbReference type="ARBA" id="ARBA00023268"/>
    </source>
</evidence>
<evidence type="ECO:0000259" key="8">
    <source>
        <dbReference type="PROSITE" id="PS52004"/>
    </source>
</evidence>
<protein>
    <submittedName>
        <fullName evidence="10">PKS-like protein biosynthetic cluster</fullName>
    </submittedName>
</protein>
<dbReference type="InterPro" id="IPR050091">
    <property type="entry name" value="PKS_NRPS_Biosynth_Enz"/>
</dbReference>
<dbReference type="Gene3D" id="3.10.129.110">
    <property type="entry name" value="Polyketide synthase dehydratase"/>
    <property type="match status" value="1"/>
</dbReference>
<evidence type="ECO:0000256" key="6">
    <source>
        <dbReference type="SAM" id="Phobius"/>
    </source>
</evidence>
<dbReference type="Proteomes" id="UP001050691">
    <property type="component" value="Unassembled WGS sequence"/>
</dbReference>
<dbReference type="Pfam" id="PF00550">
    <property type="entry name" value="PP-binding"/>
    <property type="match status" value="1"/>
</dbReference>
<dbReference type="PROSITE" id="PS00012">
    <property type="entry name" value="PHOSPHOPANTETHEINE"/>
    <property type="match status" value="1"/>
</dbReference>
<dbReference type="Pfam" id="PF00698">
    <property type="entry name" value="Acyl_transf_1"/>
    <property type="match status" value="1"/>
</dbReference>
<feature type="transmembrane region" description="Helical" evidence="6">
    <location>
        <begin position="1747"/>
        <end position="1766"/>
    </location>
</feature>
<dbReference type="InterPro" id="IPR016039">
    <property type="entry name" value="Thiolase-like"/>
</dbReference>
<dbReference type="InterPro" id="IPR014043">
    <property type="entry name" value="Acyl_transferase_dom"/>
</dbReference>
<dbReference type="InterPro" id="IPR036736">
    <property type="entry name" value="ACP-like_sf"/>
</dbReference>
<dbReference type="Pfam" id="PF00109">
    <property type="entry name" value="ketoacyl-synt"/>
    <property type="match status" value="1"/>
</dbReference>
<evidence type="ECO:0000256" key="2">
    <source>
        <dbReference type="ARBA" id="ARBA00022553"/>
    </source>
</evidence>